<evidence type="ECO:0000256" key="1">
    <source>
        <dbReference type="SAM" id="Phobius"/>
    </source>
</evidence>
<accession>A0A222ZEQ3</accession>
<dbReference type="RefSeq" id="YP_009610224.1">
    <property type="nucleotide sequence ID" value="NC_042002.1"/>
</dbReference>
<feature type="transmembrane region" description="Helical" evidence="1">
    <location>
        <begin position="6"/>
        <end position="25"/>
    </location>
</feature>
<organism evidence="2 3">
    <name type="scientific">Arthrobacter phage Abidatro</name>
    <dbReference type="NCBI Taxonomy" id="2015853"/>
    <lineage>
        <taxon>Viruses</taxon>
        <taxon>Duplodnaviria</taxon>
        <taxon>Heunggongvirae</taxon>
        <taxon>Uroviricota</taxon>
        <taxon>Caudoviricetes</taxon>
        <taxon>Galaxyvirus</taxon>
        <taxon>Galaxyvirus abidatro</taxon>
    </lineage>
</organism>
<keyword evidence="3" id="KW-1185">Reference proteome</keyword>
<sequence length="105" mass="11078">MVEVVQVVGAVCGFLALLGFAYLGVRTFRPAPAPAPSPDPWAVVVARRVIVNLKSGRAIDGVLVRRDGPLLFLRNAVLLEEGSEPAAIDGEAVVEAVDVDFIQAL</sequence>
<dbReference type="GeneID" id="40086320"/>
<dbReference type="EMBL" id="MF140397">
    <property type="protein sequence ID" value="ASR83174.1"/>
    <property type="molecule type" value="Genomic_DNA"/>
</dbReference>
<dbReference type="KEGG" id="vg:40086320"/>
<protein>
    <submittedName>
        <fullName evidence="2">RNA binding protein</fullName>
    </submittedName>
</protein>
<reference evidence="2 3" key="1">
    <citation type="submission" date="2017-05" db="EMBL/GenBank/DDBJ databases">
        <authorList>
            <person name="Abboud M."/>
            <person name="Acosta Y."/>
            <person name="Adams S."/>
            <person name="Aguirre J."/>
            <person name="Ahmadi O."/>
            <person name="Arena A."/>
            <person name="Bacatan J."/>
            <person name="Barua M."/>
            <person name="Basualdo M."/>
            <person name="Bidas A."/>
            <person name="Charles M."/>
            <person name="Crespo D."/>
            <person name="Dahduli S."/>
            <person name="Darwiche R."/>
            <person name="De V.F."/>
            <person name="Demetrio M."/>
            <person name="Doyles K."/>
            <person name="Elias T."/>
            <person name="Feghali T."/>
            <person name="Fleetwood D."/>
            <person name="Grant K."/>
            <person name="Grinberg M."/>
            <person name="Haddabeh W."/>
            <person name="Hamwi G."/>
            <person name="Hanf T."/>
            <person name="Hussain A."/>
            <person name="Jennis A."/>
            <person name="Kang K."/>
            <person name="Khalique A."/>
            <person name="Majkut N."/>
            <person name="Minto B."/>
            <person name="Monsen-Collar K."/>
            <person name="Mubarka N."/>
            <person name="Nasser G."/>
            <person name="Navarro C."/>
            <person name="Oleksy A."/>
            <person name="Patel N."/>
            <person name="Rana M."/>
            <person name="Sanchez D."/>
            <person name="Santrich A."/>
            <person name="Sarpong L."/>
            <person name="Sato-Balagot R."/>
            <person name="Singh R."/>
            <person name="Tiozon A."/>
            <person name="Tolentino-Uri K."/>
            <person name="Toyosi O."/>
            <person name="Vasquez K."/>
            <person name="Wright D."/>
            <person name="Zangeneh M."/>
            <person name="Stoner T.H."/>
            <person name="Garlena R.A."/>
            <person name="Russell D.A."/>
            <person name="Pope W.H."/>
            <person name="Jacobs-Sera D."/>
            <person name="Hatfull G.F."/>
        </authorList>
    </citation>
    <scope>NUCLEOTIDE SEQUENCE [LARGE SCALE GENOMIC DNA]</scope>
</reference>
<keyword evidence="1" id="KW-1133">Transmembrane helix</keyword>
<dbReference type="Proteomes" id="UP000223767">
    <property type="component" value="Segment"/>
</dbReference>
<keyword evidence="1" id="KW-0472">Membrane</keyword>
<dbReference type="OrthoDB" id="38059at10239"/>
<proteinExistence type="predicted"/>
<name>A0A222ZEQ3_9CAUD</name>
<keyword evidence="1" id="KW-0812">Transmembrane</keyword>
<gene>
    <name evidence="2" type="primary">4</name>
    <name evidence="2" type="ORF">SEA_ABIDATRO_4</name>
</gene>
<evidence type="ECO:0000313" key="3">
    <source>
        <dbReference type="Proteomes" id="UP000223767"/>
    </source>
</evidence>
<evidence type="ECO:0000313" key="2">
    <source>
        <dbReference type="EMBL" id="ASR83174.1"/>
    </source>
</evidence>